<proteinExistence type="predicted"/>
<dbReference type="EMBL" id="CM046118">
    <property type="protein sequence ID" value="KAI8438647.1"/>
    <property type="molecule type" value="Genomic_DNA"/>
</dbReference>
<dbReference type="Proteomes" id="UP001064048">
    <property type="component" value="Chromosome 18"/>
</dbReference>
<comment type="caution">
    <text evidence="1">The sequence shown here is derived from an EMBL/GenBank/DDBJ whole genome shotgun (WGS) entry which is preliminary data.</text>
</comment>
<keyword evidence="2" id="KW-1185">Reference proteome</keyword>
<evidence type="ECO:0000313" key="2">
    <source>
        <dbReference type="Proteomes" id="UP001064048"/>
    </source>
</evidence>
<gene>
    <name evidence="1" type="ORF">MSG28_011073</name>
</gene>
<protein>
    <submittedName>
        <fullName evidence="1">Uncharacterized protein</fullName>
    </submittedName>
</protein>
<sequence>MALVITYLSLLVCLCNVHSLNLPGPQVFVVTASPRPQLRIDEGRSAPFYYHNWMRRMDSPQNATSTTTTAKPKVETPDLIFAEFESGSGDNYKKSLRNLLQREKIQPKTTTTTAKPIYVPDEVPEQTPLEIKPEVPVINYVKPEDAKKSTPDMTDYFALYNNLYNHDAAPVYVPTSTPHTTVPPTTTTTTAVPPLNNVQDIWHVIDSEKYDHYAGKWEEASIDSENEDKKPDNQQAQQEVQETDQDKNEDVMDDNFALPGFGTNPGNGAENESRAIRTEPNIRFPYINLKPFQMKNYKKPIQNTFANAKKSNSENMFTNLDNFRDIKNPVRGEAQDVMSVRQPIDRYNSAQPYFPPAKYGIKQKQSRPDSSPVKSVANLVPPPPPPPPPASGNDFPLPNSYESFPPYAPIDTDSAPALAPAPAPAPPSKPPVPKYQPPPPPSMDTSDDSGPSYDSPPDDGNDDSSPPMDLGYRYKPPSPPAQPFVPTLPPLSKPFKGYSYDKPPMTIDSPPAMETPDFQGYHYSKPEPAAPSNDDHPPSPGDHHHRPSSYHDSDYPELIFNNKHHDNADDSKGENDMKGNDMGMMPPPPPADMKPDMDHPGPPSDDHGFPHDFPGDFKYHHDFDDHDFYHHHHHHHKTTTTTTTETPRVNRYSYYYLGKKLYYLPLYFSVYFIVYVGALIIKAVLRHKIVYPNSWRPNDQTQNFFSKRSVESWDLSNENLHEITGKVTAAIGKAAEKYMSKETKEE</sequence>
<accession>A0ACC0KR56</accession>
<reference evidence="1 2" key="1">
    <citation type="journal article" date="2022" name="Genome Biol. Evol.">
        <title>The Spruce Budworm Genome: Reconstructing the Evolutionary History of Antifreeze Proteins.</title>
        <authorList>
            <person name="Beliveau C."/>
            <person name="Gagne P."/>
            <person name="Picq S."/>
            <person name="Vernygora O."/>
            <person name="Keeling C.I."/>
            <person name="Pinkney K."/>
            <person name="Doucet D."/>
            <person name="Wen F."/>
            <person name="Johnston J.S."/>
            <person name="Maaroufi H."/>
            <person name="Boyle B."/>
            <person name="Laroche J."/>
            <person name="Dewar K."/>
            <person name="Juretic N."/>
            <person name="Blackburn G."/>
            <person name="Nisole A."/>
            <person name="Brunet B."/>
            <person name="Brandao M."/>
            <person name="Lumley L."/>
            <person name="Duan J."/>
            <person name="Quan G."/>
            <person name="Lucarotti C.J."/>
            <person name="Roe A.D."/>
            <person name="Sperling F.A.H."/>
            <person name="Levesque R.C."/>
            <person name="Cusson M."/>
        </authorList>
    </citation>
    <scope>NUCLEOTIDE SEQUENCE [LARGE SCALE GENOMIC DNA]</scope>
    <source>
        <strain evidence="1">Glfc:IPQL:Cfum</strain>
    </source>
</reference>
<name>A0ACC0KR56_CHOFU</name>
<organism evidence="1 2">
    <name type="scientific">Choristoneura fumiferana</name>
    <name type="common">Spruce budworm moth</name>
    <name type="synonym">Archips fumiferana</name>
    <dbReference type="NCBI Taxonomy" id="7141"/>
    <lineage>
        <taxon>Eukaryota</taxon>
        <taxon>Metazoa</taxon>
        <taxon>Ecdysozoa</taxon>
        <taxon>Arthropoda</taxon>
        <taxon>Hexapoda</taxon>
        <taxon>Insecta</taxon>
        <taxon>Pterygota</taxon>
        <taxon>Neoptera</taxon>
        <taxon>Endopterygota</taxon>
        <taxon>Lepidoptera</taxon>
        <taxon>Glossata</taxon>
        <taxon>Ditrysia</taxon>
        <taxon>Tortricoidea</taxon>
        <taxon>Tortricidae</taxon>
        <taxon>Tortricinae</taxon>
        <taxon>Choristoneura</taxon>
    </lineage>
</organism>
<evidence type="ECO:0000313" key="1">
    <source>
        <dbReference type="EMBL" id="KAI8438647.1"/>
    </source>
</evidence>